<protein>
    <submittedName>
        <fullName evidence="2">Uncharacterized protein</fullName>
    </submittedName>
</protein>
<name>A0A0U3N463_9BURK</name>
<proteinExistence type="predicted"/>
<dbReference type="AlphaFoldDB" id="A0A0U3N463"/>
<gene>
    <name evidence="2" type="ORF">RD2015_4555</name>
</gene>
<dbReference type="KEGG" id="rdp:RD2015_4555"/>
<evidence type="ECO:0000313" key="2">
    <source>
        <dbReference type="EMBL" id="ALV08996.1"/>
    </source>
</evidence>
<evidence type="ECO:0000313" key="3">
    <source>
        <dbReference type="Proteomes" id="UP000060699"/>
    </source>
</evidence>
<dbReference type="RefSeq" id="WP_058936849.1">
    <property type="nucleotide sequence ID" value="NZ_CP013729.1"/>
</dbReference>
<dbReference type="Proteomes" id="UP000060699">
    <property type="component" value="Chromosome"/>
</dbReference>
<sequence>MYVQSPTAAPFMPPTVDTPAPTDAASSAASAHSAPPITQGALTRAEGMLGTLLQVKVDVLDAYTILFDFLNTGSEDSFANAIRHATKNFPPPETAIKLPVSAQLKQPSPPFSPSLNHSWPQKVLMCKDGGAHAKLTLSMYKESLTAESGINRDSKKLPPGSLQEVPLPEPTPPKRRLTLTEFNHWYVKNHMNPAIEALKPNQVMLMAPPRKEAFLIGRDDAGREFGLAARPHFIGGKPSPRVFKEEQLEFMLRLIRDSHEGPGSWVHLQPR</sequence>
<feature type="region of interest" description="Disordered" evidence="1">
    <location>
        <begin position="1"/>
        <end position="35"/>
    </location>
</feature>
<evidence type="ECO:0000256" key="1">
    <source>
        <dbReference type="SAM" id="MobiDB-lite"/>
    </source>
</evidence>
<organism evidence="2 3">
    <name type="scientific">Roseateles depolymerans</name>
    <dbReference type="NCBI Taxonomy" id="76731"/>
    <lineage>
        <taxon>Bacteria</taxon>
        <taxon>Pseudomonadati</taxon>
        <taxon>Pseudomonadota</taxon>
        <taxon>Betaproteobacteria</taxon>
        <taxon>Burkholderiales</taxon>
        <taxon>Sphaerotilaceae</taxon>
        <taxon>Roseateles</taxon>
    </lineage>
</organism>
<feature type="region of interest" description="Disordered" evidence="1">
    <location>
        <begin position="149"/>
        <end position="174"/>
    </location>
</feature>
<dbReference type="EMBL" id="CP013729">
    <property type="protein sequence ID" value="ALV08996.1"/>
    <property type="molecule type" value="Genomic_DNA"/>
</dbReference>
<accession>A0A0U3N463</accession>
<feature type="compositionally biased region" description="Low complexity" evidence="1">
    <location>
        <begin position="14"/>
        <end position="35"/>
    </location>
</feature>
<reference evidence="2 3" key="1">
    <citation type="submission" date="2015-12" db="EMBL/GenBank/DDBJ databases">
        <title>Complete genome of Roseateles depolymerans KCTC 42856.</title>
        <authorList>
            <person name="Kim K.M."/>
        </authorList>
    </citation>
    <scope>NUCLEOTIDE SEQUENCE [LARGE SCALE GENOMIC DNA]</scope>
    <source>
        <strain evidence="2 3">KCTC 42856</strain>
    </source>
</reference>
<keyword evidence="3" id="KW-1185">Reference proteome</keyword>